<feature type="region of interest" description="Disordered" evidence="1">
    <location>
        <begin position="58"/>
        <end position="137"/>
    </location>
</feature>
<evidence type="ECO:0000256" key="1">
    <source>
        <dbReference type="SAM" id="MobiDB-lite"/>
    </source>
</evidence>
<dbReference type="InterPro" id="IPR043837">
    <property type="entry name" value="Mtf2-like_C"/>
</dbReference>
<feature type="domain" description="Mtf2-like C-terminal" evidence="2">
    <location>
        <begin position="274"/>
        <end position="461"/>
    </location>
</feature>
<organism evidence="3 4">
    <name type="scientific">Penicillium brasilianum</name>
    <dbReference type="NCBI Taxonomy" id="104259"/>
    <lineage>
        <taxon>Eukaryota</taxon>
        <taxon>Fungi</taxon>
        <taxon>Dikarya</taxon>
        <taxon>Ascomycota</taxon>
        <taxon>Pezizomycotina</taxon>
        <taxon>Eurotiomycetes</taxon>
        <taxon>Eurotiomycetidae</taxon>
        <taxon>Eurotiales</taxon>
        <taxon>Aspergillaceae</taxon>
        <taxon>Penicillium</taxon>
    </lineage>
</organism>
<dbReference type="AlphaFoldDB" id="A0A0F7VD44"/>
<evidence type="ECO:0000313" key="4">
    <source>
        <dbReference type="Proteomes" id="UP000042958"/>
    </source>
</evidence>
<dbReference type="GO" id="GO:0005739">
    <property type="term" value="C:mitochondrion"/>
    <property type="evidence" value="ECO:0007669"/>
    <property type="project" value="InterPro"/>
</dbReference>
<feature type="compositionally biased region" description="Low complexity" evidence="1">
    <location>
        <begin position="81"/>
        <end position="91"/>
    </location>
</feature>
<evidence type="ECO:0000313" key="3">
    <source>
        <dbReference type="EMBL" id="CEO59923.1"/>
    </source>
</evidence>
<accession>A0A0F7VD44</accession>
<feature type="region of interest" description="Disordered" evidence="1">
    <location>
        <begin position="151"/>
        <end position="174"/>
    </location>
</feature>
<reference evidence="4" key="1">
    <citation type="journal article" date="2015" name="Genome Announc.">
        <title>Draft genome sequence of the fungus Penicillium brasilianum MG11.</title>
        <authorList>
            <person name="Horn F."/>
            <person name="Linde J."/>
            <person name="Mattern D.J."/>
            <person name="Walther G."/>
            <person name="Guthke R."/>
            <person name="Brakhage A.A."/>
            <person name="Valiante V."/>
        </authorList>
    </citation>
    <scope>NUCLEOTIDE SEQUENCE [LARGE SCALE GENOMIC DNA]</scope>
    <source>
        <strain evidence="4">MG11</strain>
    </source>
</reference>
<protein>
    <recommendedName>
        <fullName evidence="2">Mtf2-like C-terminal domain-containing protein</fullName>
    </recommendedName>
</protein>
<evidence type="ECO:0000259" key="2">
    <source>
        <dbReference type="Pfam" id="PF19189"/>
    </source>
</evidence>
<dbReference type="InterPro" id="IPR040009">
    <property type="entry name" value="Mtf2/C5D6.12-like"/>
</dbReference>
<keyword evidence="4" id="KW-1185">Reference proteome</keyword>
<dbReference type="Pfam" id="PF19189">
    <property type="entry name" value="Mtf2"/>
    <property type="match status" value="1"/>
</dbReference>
<gene>
    <name evidence="3" type="ORF">PMG11_04572</name>
</gene>
<proteinExistence type="predicted"/>
<dbReference type="OrthoDB" id="2444174at2759"/>
<dbReference type="EMBL" id="CDHK01000004">
    <property type="protein sequence ID" value="CEO59923.1"/>
    <property type="molecule type" value="Genomic_DNA"/>
</dbReference>
<dbReference type="STRING" id="104259.A0A0F7VD44"/>
<name>A0A0F7VD44_PENBI</name>
<feature type="compositionally biased region" description="Basic residues" evidence="1">
    <location>
        <begin position="97"/>
        <end position="108"/>
    </location>
</feature>
<dbReference type="PANTHER" id="PTHR39468:SF1">
    <property type="entry name" value="MTF2-LIKE C-TERMINAL DOMAIN-CONTAINING PROTEIN"/>
    <property type="match status" value="1"/>
</dbReference>
<feature type="region of interest" description="Disordered" evidence="1">
    <location>
        <begin position="192"/>
        <end position="233"/>
    </location>
</feature>
<sequence>MQRTTPDEAMATNISRAFFLSATTSSPTPFLYQTRTLAPISLSLRRTFDARVRQYSAQNRAAHDYERSESSFASDQDELSQDSSSQRSGSGSVSGGHRPRRSYLRRRSASLSPKVRVKADIPSSKSKKGSSTVTGQERKAFGELLGQLGIGREDDDAHAGDAAQTEDSSSEGQERIKELMVKFGSILKEVQEKNKSTAKSKRELRRATDAEGVPFSSELSDDSSMADGSAEDIGGTKLRISDLGYTEPASATSVEPEITMKEAIEFVVKKESEKIEFALFQAIEEGKGDMGLWEVCKDRIFSVLQHLDEAAEITMPGSDNSSGANTTQATPSAGPLRIPAVVPIGPVITELYPKTLLIAFRLLNTHFPDSPLISQFRSTIKEQGRASALLGSSVALYDEMILFYWHGCNDLPAVVSFLHDMDVTGLEPSFRTRKLLKDIVRQRQRDQDTRGQSLHGQESIWDFPPNKKAFEELAGRNGWLEKLKARARESHKQRRVRHA</sequence>
<dbReference type="Proteomes" id="UP000042958">
    <property type="component" value="Unassembled WGS sequence"/>
</dbReference>
<dbReference type="PANTHER" id="PTHR39468">
    <property type="entry name" value="CHROMOSOME 7, WHOLE GENOME SHOTGUN SEQUENCE"/>
    <property type="match status" value="1"/>
</dbReference>